<proteinExistence type="predicted"/>
<evidence type="ECO:0000313" key="1">
    <source>
        <dbReference type="EMBL" id="RKS87144.1"/>
    </source>
</evidence>
<keyword evidence="2" id="KW-1185">Reference proteome</keyword>
<sequence>MGGKSKKVTVGYWYYATLKAGIALKLDEIFQIKVSDKVAFNGRIKKTQGNQSVYINHPGLFGGEKSEGGIQGSLEVRWGGNNQQPSGILQRLLGSDIPADRGYVSTVYDGKLTALNPYPKAWTYDVRRYTSPFYPEKSLILLADGNIYAMNPAHMLWESYTDIDWGSGLSTAAIDELAFKKAADTLYDEGFGLCLAWKVSDELKTFRQQVCDHIGAKVFTSRNGLISIKLIRDDYNVDNLPIFDENSGLLKLDYDSLNNVTVPSKVVVTYKDAVTFKERPAMAVNLAVVQSQGGQSVQPMDFKGLPTGELADRVAHRELKIRTSGLKRYNLSFDRRAFDLDIGDPFILRSVERNINSILRVERTEENFLTDGTIKIAAIQDLYGLPKASINTIPAIEKTDPDNIPVIIEQYRIIEAPYRELAGLIDPANLELLDRTSCYFFVIAASPKGTCRNYNLASRVKGSIHYTLTDSVGDWCPTAITENDLGYLDKTVSITNGILLEDVEKGMAAIINDEIVRIDDIDIANNRLTISRGCVDTVPHKHSANSIIWFYDGFEASDTIEYNSNLDIEFKLLSNTSMGQLEQSKAPTQLLKSVGRQARPYPPGNFKINGIAYPKQINSSILNISWASRNRLLQADKLIDTTFGHTDTNVDLNTSTAYNLTILDKNNHILHSANNIHNTSYSWINTTSSPVKVFLKLENNLLDEAGAIWTNNGCTFVTDLELSSKGSLKIGENSYLSTSNVSNFEIGNRDFTIEFSIKPEKMGEQDQVIFDFFNGYSSNGSKVTWQVVITSSGALSLWISNIGYSFSSPSTIFEAGKCYHVAMSRTDNMLKFFINGKNVMTKVCSFFLATMTPTIGLGTQLNKSSSYPYVGLINFVIFTVGIGKYIQDYQIVNVSPTFDNQPTESEMTIELEAVCDGLTSYQKHRHLVNVMG</sequence>
<accession>A0A495RIP3</accession>
<reference evidence="1 2" key="1">
    <citation type="submission" date="2018-10" db="EMBL/GenBank/DDBJ databases">
        <title>Genomic Encyclopedia of Type Strains, Phase IV (KMG-IV): sequencing the most valuable type-strain genomes for metagenomic binning, comparative biology and taxonomic classification.</title>
        <authorList>
            <person name="Goeker M."/>
        </authorList>
    </citation>
    <scope>NUCLEOTIDE SEQUENCE [LARGE SCALE GENOMIC DNA]</scope>
    <source>
        <strain evidence="1 2">DSM 22228</strain>
    </source>
</reference>
<dbReference type="Gene3D" id="2.60.120.200">
    <property type="match status" value="1"/>
</dbReference>
<protein>
    <submittedName>
        <fullName evidence="1">Putative tail protein</fullName>
    </submittedName>
</protein>
<dbReference type="InterPro" id="IPR013320">
    <property type="entry name" value="ConA-like_dom_sf"/>
</dbReference>
<comment type="caution">
    <text evidence="1">The sequence shown here is derived from an EMBL/GenBank/DDBJ whole genome shotgun (WGS) entry which is preliminary data.</text>
</comment>
<dbReference type="Proteomes" id="UP000278542">
    <property type="component" value="Unassembled WGS sequence"/>
</dbReference>
<dbReference type="AlphaFoldDB" id="A0A495RIP3"/>
<organism evidence="1 2">
    <name type="scientific">Orbus hercynius</name>
    <dbReference type="NCBI Taxonomy" id="593135"/>
    <lineage>
        <taxon>Bacteria</taxon>
        <taxon>Pseudomonadati</taxon>
        <taxon>Pseudomonadota</taxon>
        <taxon>Gammaproteobacteria</taxon>
        <taxon>Orbales</taxon>
        <taxon>Orbaceae</taxon>
        <taxon>Orbus</taxon>
    </lineage>
</organism>
<dbReference type="RefSeq" id="WP_121144060.1">
    <property type="nucleotide sequence ID" value="NZ_RBWY01000001.1"/>
</dbReference>
<evidence type="ECO:0000313" key="2">
    <source>
        <dbReference type="Proteomes" id="UP000278542"/>
    </source>
</evidence>
<dbReference type="SUPFAM" id="SSF49899">
    <property type="entry name" value="Concanavalin A-like lectins/glucanases"/>
    <property type="match status" value="1"/>
</dbReference>
<dbReference type="OrthoDB" id="5917852at2"/>
<dbReference type="Pfam" id="PF13385">
    <property type="entry name" value="Laminin_G_3"/>
    <property type="match status" value="1"/>
</dbReference>
<name>A0A495RIP3_9GAMM</name>
<gene>
    <name evidence="1" type="ORF">DES39_0359</name>
</gene>
<dbReference type="EMBL" id="RBWY01000001">
    <property type="protein sequence ID" value="RKS87144.1"/>
    <property type="molecule type" value="Genomic_DNA"/>
</dbReference>